<dbReference type="GO" id="GO:0004103">
    <property type="term" value="F:choline kinase activity"/>
    <property type="evidence" value="ECO:0007669"/>
    <property type="project" value="TreeGrafter"/>
</dbReference>
<dbReference type="Gene3D" id="3.30.200.20">
    <property type="entry name" value="Phosphorylase Kinase, domain 1"/>
    <property type="match status" value="1"/>
</dbReference>
<sequence>MIACVQVPVTITKDVKPTKSVLKDIVSTFLSEWATIDPDYLVVRHDVGQMCAHYFVERPTQLATESRLEPSKVFIKLHEDEATGVEVFEHLAPSKDAEAALVQQFGKTSFGPKMIGFFQTNNGVRGRIDELIDSRTLEPEDVEDETIRADIAKAFATFHALEAPFLLKKSVDSYREAVIRGLNKYHKMAKLKSLAREGGVDIDELVDYDFTSKLREIVDRLASMGAKEGWCIHDVQFGNVLLKDDVKRGESKIALIDFEFVFRNYRAFDIGGHWFQKMFKWTNEVSKIVDCKPYTDEEKKQFCQDYAKKWNEITGDNDTCEQVLAEATLGYILALSFDIHFMLMAMDEDDNTDPLDALALKKLFDEFTKQYALL</sequence>
<comment type="similarity">
    <text evidence="1">Belongs to the choline/ethanolamine kinase family.</text>
</comment>
<protein>
    <recommendedName>
        <fullName evidence="4">Aminoglycoside phosphotransferase domain-containing protein</fullName>
    </recommendedName>
</protein>
<dbReference type="Proteomes" id="UP000240493">
    <property type="component" value="Unassembled WGS sequence"/>
</dbReference>
<evidence type="ECO:0000256" key="1">
    <source>
        <dbReference type="ARBA" id="ARBA00038211"/>
    </source>
</evidence>
<dbReference type="STRING" id="1042311.A0A2T3Z695"/>
<dbReference type="InterPro" id="IPR011009">
    <property type="entry name" value="Kinase-like_dom_sf"/>
</dbReference>
<dbReference type="PANTHER" id="PTHR22603:SF93">
    <property type="entry name" value="RE24176P"/>
    <property type="match status" value="1"/>
</dbReference>
<gene>
    <name evidence="2" type="ORF">M441DRAFT_59107</name>
</gene>
<dbReference type="Pfam" id="PF01633">
    <property type="entry name" value="Choline_kinase"/>
    <property type="match status" value="1"/>
</dbReference>
<evidence type="ECO:0000313" key="3">
    <source>
        <dbReference type="Proteomes" id="UP000240493"/>
    </source>
</evidence>
<evidence type="ECO:0008006" key="4">
    <source>
        <dbReference type="Google" id="ProtNLM"/>
    </source>
</evidence>
<proteinExistence type="inferred from homology"/>
<dbReference type="GO" id="GO:0005737">
    <property type="term" value="C:cytoplasm"/>
    <property type="evidence" value="ECO:0007669"/>
    <property type="project" value="TreeGrafter"/>
</dbReference>
<reference evidence="2 3" key="1">
    <citation type="submission" date="2016-07" db="EMBL/GenBank/DDBJ databases">
        <title>Multiple horizontal gene transfer events from other fungi enriched the ability of initially mycotrophic Trichoderma (Ascomycota) to feed on dead plant biomass.</title>
        <authorList>
            <consortium name="DOE Joint Genome Institute"/>
            <person name="Aerts A."/>
            <person name="Atanasova L."/>
            <person name="Chenthamara K."/>
            <person name="Zhang J."/>
            <person name="Grujic M."/>
            <person name="Henrissat B."/>
            <person name="Kuo A."/>
            <person name="Salamov A."/>
            <person name="Lipzen A."/>
            <person name="Labutti K."/>
            <person name="Barry K."/>
            <person name="Miao Y."/>
            <person name="Rahimi M.J."/>
            <person name="Shen Q."/>
            <person name="Grigoriev I.V."/>
            <person name="Kubicek C.P."/>
            <person name="Druzhinina I.S."/>
        </authorList>
    </citation>
    <scope>NUCLEOTIDE SEQUENCE [LARGE SCALE GENOMIC DNA]</scope>
    <source>
        <strain evidence="2 3">CBS 433.97</strain>
    </source>
</reference>
<organism evidence="2 3">
    <name type="scientific">Trichoderma asperellum (strain ATCC 204424 / CBS 433.97 / NBRC 101777)</name>
    <dbReference type="NCBI Taxonomy" id="1042311"/>
    <lineage>
        <taxon>Eukaryota</taxon>
        <taxon>Fungi</taxon>
        <taxon>Dikarya</taxon>
        <taxon>Ascomycota</taxon>
        <taxon>Pezizomycotina</taxon>
        <taxon>Sordariomycetes</taxon>
        <taxon>Hypocreomycetidae</taxon>
        <taxon>Hypocreales</taxon>
        <taxon>Hypocreaceae</taxon>
        <taxon>Trichoderma</taxon>
    </lineage>
</organism>
<dbReference type="Gene3D" id="3.90.1200.10">
    <property type="match status" value="1"/>
</dbReference>
<keyword evidence="3" id="KW-1185">Reference proteome</keyword>
<dbReference type="AlphaFoldDB" id="A0A2T3Z695"/>
<evidence type="ECO:0000313" key="2">
    <source>
        <dbReference type="EMBL" id="PTB40317.1"/>
    </source>
</evidence>
<dbReference type="PANTHER" id="PTHR22603">
    <property type="entry name" value="CHOLINE/ETHANOALAMINE KINASE"/>
    <property type="match status" value="1"/>
</dbReference>
<accession>A0A2T3Z695</accession>
<dbReference type="OrthoDB" id="3649325at2759"/>
<name>A0A2T3Z695_TRIA4</name>
<dbReference type="SUPFAM" id="SSF56112">
    <property type="entry name" value="Protein kinase-like (PK-like)"/>
    <property type="match status" value="1"/>
</dbReference>
<dbReference type="GO" id="GO:0004305">
    <property type="term" value="F:ethanolamine kinase activity"/>
    <property type="evidence" value="ECO:0007669"/>
    <property type="project" value="TreeGrafter"/>
</dbReference>
<dbReference type="EMBL" id="KZ679263">
    <property type="protein sequence ID" value="PTB40317.1"/>
    <property type="molecule type" value="Genomic_DNA"/>
</dbReference>
<dbReference type="GO" id="GO:0006646">
    <property type="term" value="P:phosphatidylethanolamine biosynthetic process"/>
    <property type="evidence" value="ECO:0007669"/>
    <property type="project" value="TreeGrafter"/>
</dbReference>